<dbReference type="GO" id="GO:0005737">
    <property type="term" value="C:cytoplasm"/>
    <property type="evidence" value="ECO:0007669"/>
    <property type="project" value="UniProtKB-ARBA"/>
</dbReference>
<gene>
    <name evidence="8" type="ORF">A2991_01215</name>
</gene>
<dbReference type="AlphaFoldDB" id="A0A1G2Q0D0"/>
<reference evidence="8 9" key="1">
    <citation type="journal article" date="2016" name="Nat. Commun.">
        <title>Thousands of microbial genomes shed light on interconnected biogeochemical processes in an aquifer system.</title>
        <authorList>
            <person name="Anantharaman K."/>
            <person name="Brown C.T."/>
            <person name="Hug L.A."/>
            <person name="Sharon I."/>
            <person name="Castelle C.J."/>
            <person name="Probst A.J."/>
            <person name="Thomas B.C."/>
            <person name="Singh A."/>
            <person name="Wilkins M.J."/>
            <person name="Karaoz U."/>
            <person name="Brodie E.L."/>
            <person name="Williams K.H."/>
            <person name="Hubbard S.S."/>
            <person name="Banfield J.F."/>
        </authorList>
    </citation>
    <scope>NUCLEOTIDE SEQUENCE [LARGE SCALE GENOMIC DNA]</scope>
</reference>
<dbReference type="PANTHER" id="PTHR10938">
    <property type="entry name" value="TRANSLATION INITIATION FACTOR IF-3"/>
    <property type="match status" value="1"/>
</dbReference>
<dbReference type="SUPFAM" id="SSF55200">
    <property type="entry name" value="Translation initiation factor IF3, C-terminal domain"/>
    <property type="match status" value="1"/>
</dbReference>
<evidence type="ECO:0000256" key="5">
    <source>
        <dbReference type="SAM" id="MobiDB-lite"/>
    </source>
</evidence>
<feature type="domain" description="Translation initiation factor 3 N-terminal" evidence="7">
    <location>
        <begin position="1"/>
        <end position="68"/>
    </location>
</feature>
<name>A0A1G2Q0D0_9BACT</name>
<dbReference type="NCBIfam" id="TIGR00168">
    <property type="entry name" value="infC"/>
    <property type="match status" value="1"/>
</dbReference>
<dbReference type="Pfam" id="PF00707">
    <property type="entry name" value="IF3_C"/>
    <property type="match status" value="1"/>
</dbReference>
<evidence type="ECO:0000256" key="4">
    <source>
        <dbReference type="NCBIfam" id="TIGR00168"/>
    </source>
</evidence>
<evidence type="ECO:0000313" key="8">
    <source>
        <dbReference type="EMBL" id="OHA54044.1"/>
    </source>
</evidence>
<dbReference type="SUPFAM" id="SSF54364">
    <property type="entry name" value="Translation initiation factor IF3, N-terminal domain"/>
    <property type="match status" value="1"/>
</dbReference>
<evidence type="ECO:0000256" key="3">
    <source>
        <dbReference type="ARBA" id="ARBA00022917"/>
    </source>
</evidence>
<comment type="caution">
    <text evidence="8">The sequence shown here is derived from an EMBL/GenBank/DDBJ whole genome shotgun (WGS) entry which is preliminary data.</text>
</comment>
<organism evidence="8 9">
    <name type="scientific">Candidatus Terrybacteria bacterium RIFCSPLOWO2_01_FULL_58_14</name>
    <dbReference type="NCBI Taxonomy" id="1802369"/>
    <lineage>
        <taxon>Bacteria</taxon>
        <taxon>Candidatus Terryibacteriota</taxon>
    </lineage>
</organism>
<dbReference type="InterPro" id="IPR036788">
    <property type="entry name" value="T_IF-3_C_sf"/>
</dbReference>
<dbReference type="InterPro" id="IPR036787">
    <property type="entry name" value="T_IF-3_N_sf"/>
</dbReference>
<dbReference type="GO" id="GO:0043022">
    <property type="term" value="F:ribosome binding"/>
    <property type="evidence" value="ECO:0007669"/>
    <property type="project" value="TreeGrafter"/>
</dbReference>
<feature type="compositionally biased region" description="Polar residues" evidence="5">
    <location>
        <begin position="169"/>
        <end position="179"/>
    </location>
</feature>
<dbReference type="InterPro" id="IPR019814">
    <property type="entry name" value="Translation_initiation_fac_3_N"/>
</dbReference>
<dbReference type="Gene3D" id="3.10.20.80">
    <property type="entry name" value="Translation initiation factor 3 (IF-3), N-terminal domain"/>
    <property type="match status" value="1"/>
</dbReference>
<dbReference type="InterPro" id="IPR001288">
    <property type="entry name" value="Translation_initiation_fac_3"/>
</dbReference>
<dbReference type="EMBL" id="MHSZ01000003">
    <property type="protein sequence ID" value="OHA54044.1"/>
    <property type="molecule type" value="Genomic_DNA"/>
</dbReference>
<dbReference type="Pfam" id="PF05198">
    <property type="entry name" value="IF3_N"/>
    <property type="match status" value="1"/>
</dbReference>
<feature type="region of interest" description="Disordered" evidence="5">
    <location>
        <begin position="162"/>
        <end position="205"/>
    </location>
</feature>
<protein>
    <recommendedName>
        <fullName evidence="4">Translation initiation factor IF-3</fullName>
    </recommendedName>
</protein>
<sequence>MNNQIRVSPVRVIDEAGKNLGEMETPQALAIAQERGLDLIEVGPNARPPVCRIADSGKWRYEQAKRTRLERRERPTIRSEVKGVRITFRASPHDLKMRATQADDFLKEGNPVRVEMIMRGREKGKQDFARGRMREFLEMIEVPWKIQQDIRPAGRGLEILIVRDKSRPLPSQKTPATQKPETEEEPANGAADDETPFSYAETENQ</sequence>
<dbReference type="Gene3D" id="3.30.110.10">
    <property type="entry name" value="Translation initiation factor 3 (IF-3), C-terminal domain"/>
    <property type="match status" value="1"/>
</dbReference>
<proteinExistence type="inferred from homology"/>
<evidence type="ECO:0000259" key="6">
    <source>
        <dbReference type="Pfam" id="PF00707"/>
    </source>
</evidence>
<dbReference type="GO" id="GO:0003743">
    <property type="term" value="F:translation initiation factor activity"/>
    <property type="evidence" value="ECO:0007669"/>
    <property type="project" value="UniProtKB-UniRule"/>
</dbReference>
<evidence type="ECO:0000256" key="1">
    <source>
        <dbReference type="ARBA" id="ARBA00005439"/>
    </source>
</evidence>
<keyword evidence="2 8" id="KW-0396">Initiation factor</keyword>
<keyword evidence="3" id="KW-0648">Protein biosynthesis</keyword>
<evidence type="ECO:0000256" key="2">
    <source>
        <dbReference type="ARBA" id="ARBA00022540"/>
    </source>
</evidence>
<dbReference type="InterPro" id="IPR019815">
    <property type="entry name" value="Translation_initiation_fac_3_C"/>
</dbReference>
<dbReference type="GO" id="GO:0032790">
    <property type="term" value="P:ribosome disassembly"/>
    <property type="evidence" value="ECO:0007669"/>
    <property type="project" value="TreeGrafter"/>
</dbReference>
<comment type="similarity">
    <text evidence="1">Belongs to the IF-3 family.</text>
</comment>
<dbReference type="Proteomes" id="UP000177865">
    <property type="component" value="Unassembled WGS sequence"/>
</dbReference>
<evidence type="ECO:0000313" key="9">
    <source>
        <dbReference type="Proteomes" id="UP000177865"/>
    </source>
</evidence>
<evidence type="ECO:0000259" key="7">
    <source>
        <dbReference type="Pfam" id="PF05198"/>
    </source>
</evidence>
<accession>A0A1G2Q0D0</accession>
<feature type="compositionally biased region" description="Acidic residues" evidence="5">
    <location>
        <begin position="182"/>
        <end position="195"/>
    </location>
</feature>
<feature type="domain" description="Translation initiation factor 3 C-terminal" evidence="6">
    <location>
        <begin position="80"/>
        <end position="161"/>
    </location>
</feature>
<dbReference type="PANTHER" id="PTHR10938:SF0">
    <property type="entry name" value="TRANSLATION INITIATION FACTOR IF-3, MITOCHONDRIAL"/>
    <property type="match status" value="1"/>
</dbReference>